<dbReference type="Proteomes" id="UP001145114">
    <property type="component" value="Unassembled WGS sequence"/>
</dbReference>
<comment type="caution">
    <text evidence="1">The sequence shown here is derived from an EMBL/GenBank/DDBJ whole genome shotgun (WGS) entry which is preliminary data.</text>
</comment>
<organism evidence="1 2">
    <name type="scientific">Spiromyces aspiralis</name>
    <dbReference type="NCBI Taxonomy" id="68401"/>
    <lineage>
        <taxon>Eukaryota</taxon>
        <taxon>Fungi</taxon>
        <taxon>Fungi incertae sedis</taxon>
        <taxon>Zoopagomycota</taxon>
        <taxon>Kickxellomycotina</taxon>
        <taxon>Kickxellomycetes</taxon>
        <taxon>Kickxellales</taxon>
        <taxon>Kickxellaceae</taxon>
        <taxon>Spiromyces</taxon>
    </lineage>
</organism>
<keyword evidence="2" id="KW-1185">Reference proteome</keyword>
<evidence type="ECO:0000313" key="1">
    <source>
        <dbReference type="EMBL" id="KAJ1679193.1"/>
    </source>
</evidence>
<reference evidence="1" key="1">
    <citation type="submission" date="2022-06" db="EMBL/GenBank/DDBJ databases">
        <title>Phylogenomic reconstructions and comparative analyses of Kickxellomycotina fungi.</title>
        <authorList>
            <person name="Reynolds N.K."/>
            <person name="Stajich J.E."/>
            <person name="Barry K."/>
            <person name="Grigoriev I.V."/>
            <person name="Crous P."/>
            <person name="Smith M.E."/>
        </authorList>
    </citation>
    <scope>NUCLEOTIDE SEQUENCE</scope>
    <source>
        <strain evidence="1">RSA 2271</strain>
    </source>
</reference>
<feature type="non-terminal residue" evidence="1">
    <location>
        <position position="183"/>
    </location>
</feature>
<accession>A0ACC1HVR4</accession>
<gene>
    <name evidence="1" type="ORF">EV182_002549</name>
</gene>
<evidence type="ECO:0000313" key="2">
    <source>
        <dbReference type="Proteomes" id="UP001145114"/>
    </source>
</evidence>
<proteinExistence type="predicted"/>
<name>A0ACC1HVR4_9FUNG</name>
<sequence>MLDVFTIATKGGVVLWSKTFSTLSSDPVNDFIQKVLIQNARTEQNRYTTEQHHVHWLLANDLGLIFVVAYQKILQLSYIAELLERVKARFEAMYSDRLTKIQHRKIPGTGNSRQEGNTEDNQTLLEFGGFDDIFENVLYSVEKRNSKSKHNRGTQPRRFEDTEKYQQTREGSQKELEALAADS</sequence>
<dbReference type="EMBL" id="JAMZIH010000540">
    <property type="protein sequence ID" value="KAJ1679193.1"/>
    <property type="molecule type" value="Genomic_DNA"/>
</dbReference>
<protein>
    <submittedName>
        <fullName evidence="1">Uncharacterized protein</fullName>
    </submittedName>
</protein>